<dbReference type="InterPro" id="IPR001163">
    <property type="entry name" value="Sm_dom_euk/arc"/>
</dbReference>
<dbReference type="GO" id="GO:0005683">
    <property type="term" value="C:U7 snRNP"/>
    <property type="evidence" value="ECO:0007669"/>
    <property type="project" value="TreeGrafter"/>
</dbReference>
<feature type="compositionally biased region" description="Basic and acidic residues" evidence="1">
    <location>
        <begin position="70"/>
        <end position="97"/>
    </location>
</feature>
<dbReference type="InterPro" id="IPR047575">
    <property type="entry name" value="Sm"/>
</dbReference>
<evidence type="ECO:0000256" key="1">
    <source>
        <dbReference type="SAM" id="MobiDB-lite"/>
    </source>
</evidence>
<reference evidence="3" key="2">
    <citation type="submission" date="2020-11" db="EMBL/GenBank/DDBJ databases">
        <authorList>
            <person name="Cecchin M."/>
            <person name="Marcolungo L."/>
            <person name="Rossato M."/>
            <person name="Girolomoni L."/>
            <person name="Cosentino E."/>
            <person name="Cuine S."/>
            <person name="Li-Beisson Y."/>
            <person name="Delledonne M."/>
            <person name="Ballottari M."/>
        </authorList>
    </citation>
    <scope>NUCLEOTIDE SEQUENCE</scope>
    <source>
        <strain evidence="3">211/11P</strain>
        <tissue evidence="3">Whole cell</tissue>
    </source>
</reference>
<dbReference type="OrthoDB" id="10002367at2759"/>
<evidence type="ECO:0000313" key="4">
    <source>
        <dbReference type="Proteomes" id="UP001055712"/>
    </source>
</evidence>
<proteinExistence type="predicted"/>
<organism evidence="3 4">
    <name type="scientific">Chlorella vulgaris</name>
    <name type="common">Green alga</name>
    <dbReference type="NCBI Taxonomy" id="3077"/>
    <lineage>
        <taxon>Eukaryota</taxon>
        <taxon>Viridiplantae</taxon>
        <taxon>Chlorophyta</taxon>
        <taxon>core chlorophytes</taxon>
        <taxon>Trebouxiophyceae</taxon>
        <taxon>Chlorellales</taxon>
        <taxon>Chlorellaceae</taxon>
        <taxon>Chlorella clade</taxon>
        <taxon>Chlorella</taxon>
    </lineage>
</organism>
<dbReference type="Proteomes" id="UP001055712">
    <property type="component" value="Unassembled WGS sequence"/>
</dbReference>
<comment type="caution">
    <text evidence="3">The sequence shown here is derived from an EMBL/GenBank/DDBJ whole genome shotgun (WGS) entry which is preliminary data.</text>
</comment>
<dbReference type="InterPro" id="IPR039267">
    <property type="entry name" value="Lsm11"/>
</dbReference>
<gene>
    <name evidence="3" type="ORF">D9Q98_004418</name>
</gene>
<dbReference type="EMBL" id="SIDB01000006">
    <property type="protein sequence ID" value="KAI3431361.1"/>
    <property type="molecule type" value="Genomic_DNA"/>
</dbReference>
<dbReference type="SUPFAM" id="SSF50182">
    <property type="entry name" value="Sm-like ribonucleoproteins"/>
    <property type="match status" value="1"/>
</dbReference>
<feature type="domain" description="Sm" evidence="2">
    <location>
        <begin position="125"/>
        <end position="230"/>
    </location>
</feature>
<dbReference type="Gene3D" id="2.30.30.100">
    <property type="match status" value="1"/>
</dbReference>
<dbReference type="AlphaFoldDB" id="A0A9D4TPN5"/>
<dbReference type="InterPro" id="IPR010920">
    <property type="entry name" value="LSM_dom_sf"/>
</dbReference>
<reference evidence="3" key="1">
    <citation type="journal article" date="2019" name="Plant J.">
        <title>Chlorella vulgaris genome assembly and annotation reveals the molecular basis for metabolic acclimation to high light conditions.</title>
        <authorList>
            <person name="Cecchin M."/>
            <person name="Marcolungo L."/>
            <person name="Rossato M."/>
            <person name="Girolomoni L."/>
            <person name="Cosentino E."/>
            <person name="Cuine S."/>
            <person name="Li-Beisson Y."/>
            <person name="Delledonne M."/>
            <person name="Ballottari M."/>
        </authorList>
    </citation>
    <scope>NUCLEOTIDE SEQUENCE</scope>
    <source>
        <strain evidence="3">211/11P</strain>
    </source>
</reference>
<dbReference type="GO" id="GO:0006398">
    <property type="term" value="P:mRNA 3'-end processing by stem-loop binding and cleavage"/>
    <property type="evidence" value="ECO:0007669"/>
    <property type="project" value="TreeGrafter"/>
</dbReference>
<feature type="region of interest" description="Disordered" evidence="1">
    <location>
        <begin position="1"/>
        <end position="31"/>
    </location>
</feature>
<name>A0A9D4TPN5_CHLVU</name>
<dbReference type="SMART" id="SM00651">
    <property type="entry name" value="Sm"/>
    <property type="match status" value="1"/>
</dbReference>
<evidence type="ECO:0000313" key="3">
    <source>
        <dbReference type="EMBL" id="KAI3431361.1"/>
    </source>
</evidence>
<protein>
    <recommendedName>
        <fullName evidence="2">Sm domain-containing protein</fullName>
    </recommendedName>
</protein>
<feature type="region of interest" description="Disordered" evidence="1">
    <location>
        <begin position="70"/>
        <end position="112"/>
    </location>
</feature>
<dbReference type="PANTHER" id="PTHR21415:SF1">
    <property type="entry name" value="U7 SNRNA-ASSOCIATED SM-LIKE PROTEIN LSM11"/>
    <property type="match status" value="1"/>
</dbReference>
<keyword evidence="4" id="KW-1185">Reference proteome</keyword>
<dbReference type="PANTHER" id="PTHR21415">
    <property type="entry name" value="U7 SNRNA-ASSOCIATED SM-LIKE PROTEIN LSM11"/>
    <property type="match status" value="1"/>
</dbReference>
<sequence length="260" mass="28753">MAQPTNAAAASSTLHSTPSEPSATGDPALDFFSPLFNPARALAAAALHPPVPTARPLDNVYKCRSMLPSDHPDAWNDPHRAGKSKEAQEAAQREKSRLSYMHQQQERQQRKTNPLDQIAEHVRAGPLLLLKRCYQQRSRVRVDTRHARGVRGSMEGVLVAFDKHTNLVLREVEERYTVLLRVQRVKPPLPGGSGRERVRWVRQQEHRRRQLRQVFVRGDSVVLVAAVQAGTAVPEQQRAGGSAAAAPLQASVQVGRSSMA</sequence>
<feature type="compositionally biased region" description="Polar residues" evidence="1">
    <location>
        <begin position="1"/>
        <end position="22"/>
    </location>
</feature>
<dbReference type="GO" id="GO:0071209">
    <property type="term" value="F:U7 snRNA binding"/>
    <property type="evidence" value="ECO:0007669"/>
    <property type="project" value="InterPro"/>
</dbReference>
<accession>A0A9D4TPN5</accession>
<dbReference type="PROSITE" id="PS52002">
    <property type="entry name" value="SM"/>
    <property type="match status" value="1"/>
</dbReference>
<evidence type="ECO:0000259" key="2">
    <source>
        <dbReference type="PROSITE" id="PS52002"/>
    </source>
</evidence>
<dbReference type="Pfam" id="PF01423">
    <property type="entry name" value="LSM"/>
    <property type="match status" value="1"/>
</dbReference>